<feature type="domain" description="Mechanosensitive ion channel transmembrane helices 2/3" evidence="12">
    <location>
        <begin position="525"/>
        <end position="564"/>
    </location>
</feature>
<keyword evidence="9" id="KW-0732">Signal</keyword>
<reference evidence="14 15" key="1">
    <citation type="submission" date="2019-09" db="EMBL/GenBank/DDBJ databases">
        <title>The Halomonas whole genome shotgun (WGS).</title>
        <authorList>
            <person name="Xie Z."/>
        </authorList>
    </citation>
    <scope>NUCLEOTIDE SEQUENCE [LARGE SCALE GENOMIC DNA]</scope>
    <source>
        <strain evidence="14 15">NBT06E8</strain>
    </source>
</reference>
<feature type="transmembrane region" description="Helical" evidence="8">
    <location>
        <begin position="231"/>
        <end position="252"/>
    </location>
</feature>
<dbReference type="PANTHER" id="PTHR30460">
    <property type="entry name" value="MODERATE CONDUCTANCE MECHANOSENSITIVE CHANNEL YBIO"/>
    <property type="match status" value="1"/>
</dbReference>
<feature type="transmembrane region" description="Helical" evidence="8">
    <location>
        <begin position="304"/>
        <end position="323"/>
    </location>
</feature>
<feature type="transmembrane region" description="Helical" evidence="8">
    <location>
        <begin position="381"/>
        <end position="403"/>
    </location>
</feature>
<evidence type="ECO:0000259" key="12">
    <source>
        <dbReference type="Pfam" id="PF21088"/>
    </source>
</evidence>
<dbReference type="SUPFAM" id="SSF50182">
    <property type="entry name" value="Sm-like ribonucleoproteins"/>
    <property type="match status" value="1"/>
</dbReference>
<evidence type="ECO:0000256" key="7">
    <source>
        <dbReference type="SAM" id="MobiDB-lite"/>
    </source>
</evidence>
<dbReference type="InterPro" id="IPR049142">
    <property type="entry name" value="MS_channel_1st"/>
</dbReference>
<dbReference type="InterPro" id="IPR049278">
    <property type="entry name" value="MS_channel_C"/>
</dbReference>
<dbReference type="PANTHER" id="PTHR30460:SF0">
    <property type="entry name" value="MODERATE CONDUCTANCE MECHANOSENSITIVE CHANNEL YBIO"/>
    <property type="match status" value="1"/>
</dbReference>
<evidence type="ECO:0000256" key="3">
    <source>
        <dbReference type="ARBA" id="ARBA00022475"/>
    </source>
</evidence>
<feature type="transmembrane region" description="Helical" evidence="8">
    <location>
        <begin position="275"/>
        <end position="298"/>
    </location>
</feature>
<dbReference type="Pfam" id="PF00924">
    <property type="entry name" value="MS_channel_2nd"/>
    <property type="match status" value="1"/>
</dbReference>
<dbReference type="Pfam" id="PF21082">
    <property type="entry name" value="MS_channel_3rd"/>
    <property type="match status" value="1"/>
</dbReference>
<evidence type="ECO:0000256" key="1">
    <source>
        <dbReference type="ARBA" id="ARBA00004651"/>
    </source>
</evidence>
<evidence type="ECO:0000256" key="4">
    <source>
        <dbReference type="ARBA" id="ARBA00022692"/>
    </source>
</evidence>
<feature type="chain" id="PRO_5046731076" evidence="9">
    <location>
        <begin position="28"/>
        <end position="787"/>
    </location>
</feature>
<evidence type="ECO:0000259" key="11">
    <source>
        <dbReference type="Pfam" id="PF21082"/>
    </source>
</evidence>
<feature type="domain" description="Mechanosensitive ion channel MscS" evidence="10">
    <location>
        <begin position="566"/>
        <end position="629"/>
    </location>
</feature>
<dbReference type="NCBIfam" id="NF008542">
    <property type="entry name" value="PRK11465.1"/>
    <property type="match status" value="1"/>
</dbReference>
<comment type="similarity">
    <text evidence="2">Belongs to the MscS (TC 1.A.23) family.</text>
</comment>
<dbReference type="Gene3D" id="1.10.287.1260">
    <property type="match status" value="1"/>
</dbReference>
<feature type="region of interest" description="Disordered" evidence="7">
    <location>
        <begin position="750"/>
        <end position="787"/>
    </location>
</feature>
<sequence length="787" mass="84542">MTSLRLLPWLSVWMLALFAMLAGPAMAQTTLSAESDASVAEEQPSYAALADLLEDEQARQELIELLRNQASELPAGVAAELSPEAAAAGGNVAPEDVSLPRQLAELTSRVVGDVGGQIEQAAAIVGNMFTGQGTGSSFDMAAFMSAAINLGIVIVATFAIFMVFRRLAKSLFTKISGWSQQGTGLTPVLRLVLCVAVAAVVDILLIALAYVGGNLVATFAVGETGELSTRASLFLNAFLIIELLKAGVRMLFSSRYEGLRLLPISAQEASYWNRWLARLIGMVGYGLMVVVPLVNFYVAATLGQAVGTLIMLLAFIYAVGVVLKNRVRLRDNLNQMSARSTLTASRVSLQLFARTWHLFALIYFLMVFVLTLTRPGDALPFVLYATLKTLGAVVVGLLLSAFLTQTIGRRIQLSDDLRRKLPLLEVRLNSYVPNALRVLRTVIVVAVIMVVLDAWGAFNLAAWYASERGANLVGNLISVAVILIVALGVWLGLASLIEHKLNPETGHGEPSARAKTLLSLFRNALAIAMVTITGMIVLSEIGINIGPLIAGAGVLGLAIGFGAQKLVQDVITGVFIQVENAMNTGDVVTVGGVTGTAERLSIRSVGIRDLSGTYHIVPFSSVDTVSNYMREYGNHVGEYGIGYNESIDEAIEQLQLAFEDLKASEEHGHKLLADMTVAGVTALADSSVNIRVVIKTTPGDQWAVGRAYNRLVKLRFDAAGIEIPFPHTTLYFGETKGGKTPPANVRILEAKAEKKRTETAPLSERSEDALQHNPEHHKPDHDDVDET</sequence>
<keyword evidence="3" id="KW-1003">Cell membrane</keyword>
<feature type="transmembrane region" description="Helical" evidence="8">
    <location>
        <begin position="476"/>
        <end position="497"/>
    </location>
</feature>
<dbReference type="InterPro" id="IPR011066">
    <property type="entry name" value="MscS_channel_C_sf"/>
</dbReference>
<feature type="transmembrane region" description="Helical" evidence="8">
    <location>
        <begin position="517"/>
        <end position="539"/>
    </location>
</feature>
<keyword evidence="15" id="KW-1185">Reference proteome</keyword>
<feature type="domain" description="Moderate conductance mechanosensitive channel YbiO-like transmembrane helix 1" evidence="13">
    <location>
        <begin position="385"/>
        <end position="463"/>
    </location>
</feature>
<dbReference type="SUPFAM" id="SSF82861">
    <property type="entry name" value="Mechanosensitive channel protein MscS (YggB), transmembrane region"/>
    <property type="match status" value="1"/>
</dbReference>
<evidence type="ECO:0000259" key="13">
    <source>
        <dbReference type="Pfam" id="PF25392"/>
    </source>
</evidence>
<evidence type="ECO:0000256" key="9">
    <source>
        <dbReference type="SAM" id="SignalP"/>
    </source>
</evidence>
<protein>
    <submittedName>
        <fullName evidence="14">Mechanosensitive channel protein</fullName>
    </submittedName>
</protein>
<feature type="transmembrane region" description="Helical" evidence="8">
    <location>
        <begin position="188"/>
        <end position="211"/>
    </location>
</feature>
<dbReference type="Pfam" id="PF25392">
    <property type="entry name" value="MS_channel_TM1"/>
    <property type="match status" value="1"/>
</dbReference>
<name>A0ABQ6X677_9GAMM</name>
<dbReference type="InterPro" id="IPR010920">
    <property type="entry name" value="LSM_dom_sf"/>
</dbReference>
<evidence type="ECO:0000313" key="15">
    <source>
        <dbReference type="Proteomes" id="UP000466130"/>
    </source>
</evidence>
<feature type="compositionally biased region" description="Basic and acidic residues" evidence="7">
    <location>
        <begin position="750"/>
        <end position="781"/>
    </location>
</feature>
<feature type="domain" description="Mechanosensitive ion channel MscS C-terminal" evidence="11">
    <location>
        <begin position="639"/>
        <end position="723"/>
    </location>
</feature>
<dbReference type="Proteomes" id="UP000466130">
    <property type="component" value="Unassembled WGS sequence"/>
</dbReference>
<dbReference type="RefSeq" id="WP_139525979.1">
    <property type="nucleotide sequence ID" value="NZ_CP048602.1"/>
</dbReference>
<dbReference type="InterPro" id="IPR006685">
    <property type="entry name" value="MscS_channel_2nd"/>
</dbReference>
<keyword evidence="5 8" id="KW-1133">Transmembrane helix</keyword>
<proteinExistence type="inferred from homology"/>
<feature type="transmembrane region" description="Helical" evidence="8">
    <location>
        <begin position="140"/>
        <end position="164"/>
    </location>
</feature>
<feature type="transmembrane region" description="Helical" evidence="8">
    <location>
        <begin position="356"/>
        <end position="375"/>
    </location>
</feature>
<dbReference type="EMBL" id="VWRT01000016">
    <property type="protein sequence ID" value="KAE8437533.1"/>
    <property type="molecule type" value="Genomic_DNA"/>
</dbReference>
<keyword evidence="4 8" id="KW-0812">Transmembrane</keyword>
<evidence type="ECO:0000256" key="8">
    <source>
        <dbReference type="SAM" id="Phobius"/>
    </source>
</evidence>
<evidence type="ECO:0000313" key="14">
    <source>
        <dbReference type="EMBL" id="KAE8437533.1"/>
    </source>
</evidence>
<dbReference type="InterPro" id="IPR023408">
    <property type="entry name" value="MscS_beta-dom_sf"/>
</dbReference>
<evidence type="ECO:0000256" key="2">
    <source>
        <dbReference type="ARBA" id="ARBA00008017"/>
    </source>
</evidence>
<dbReference type="InterPro" id="IPR057485">
    <property type="entry name" value="YbiO-like_TM1"/>
</dbReference>
<evidence type="ECO:0000259" key="10">
    <source>
        <dbReference type="Pfam" id="PF00924"/>
    </source>
</evidence>
<dbReference type="Pfam" id="PF21088">
    <property type="entry name" value="MS_channel_1st"/>
    <property type="match status" value="1"/>
</dbReference>
<dbReference type="InterPro" id="IPR045276">
    <property type="entry name" value="YbiO_bact"/>
</dbReference>
<dbReference type="Gene3D" id="2.30.30.60">
    <property type="match status" value="1"/>
</dbReference>
<keyword evidence="6 8" id="KW-0472">Membrane</keyword>
<gene>
    <name evidence="14" type="primary">ybiO</name>
    <name evidence="14" type="ORF">F1978_14045</name>
</gene>
<evidence type="ECO:0000256" key="5">
    <source>
        <dbReference type="ARBA" id="ARBA00022989"/>
    </source>
</evidence>
<evidence type="ECO:0000256" key="6">
    <source>
        <dbReference type="ARBA" id="ARBA00023136"/>
    </source>
</evidence>
<comment type="caution">
    <text evidence="14">The sequence shown here is derived from an EMBL/GenBank/DDBJ whole genome shotgun (WGS) entry which is preliminary data.</text>
</comment>
<feature type="signal peptide" evidence="9">
    <location>
        <begin position="1"/>
        <end position="27"/>
    </location>
</feature>
<dbReference type="InterPro" id="IPR011014">
    <property type="entry name" value="MscS_channel_TM-2"/>
</dbReference>
<feature type="transmembrane region" description="Helical" evidence="8">
    <location>
        <begin position="442"/>
        <end position="464"/>
    </location>
</feature>
<dbReference type="SUPFAM" id="SSF82689">
    <property type="entry name" value="Mechanosensitive channel protein MscS (YggB), C-terminal domain"/>
    <property type="match status" value="1"/>
</dbReference>
<feature type="transmembrane region" description="Helical" evidence="8">
    <location>
        <begin position="545"/>
        <end position="563"/>
    </location>
</feature>
<comment type="subcellular location">
    <subcellularLocation>
        <location evidence="1">Cell membrane</location>
        <topology evidence="1">Multi-pass membrane protein</topology>
    </subcellularLocation>
</comment>
<dbReference type="Gene3D" id="3.30.70.100">
    <property type="match status" value="1"/>
</dbReference>
<accession>A0ABQ6X677</accession>
<organism evidence="14 15">
    <name type="scientific">Vreelandella piezotolerans</name>
    <dbReference type="NCBI Taxonomy" id="2609667"/>
    <lineage>
        <taxon>Bacteria</taxon>
        <taxon>Pseudomonadati</taxon>
        <taxon>Pseudomonadota</taxon>
        <taxon>Gammaproteobacteria</taxon>
        <taxon>Oceanospirillales</taxon>
        <taxon>Halomonadaceae</taxon>
        <taxon>Vreelandella</taxon>
    </lineage>
</organism>